<dbReference type="RefSeq" id="WP_093013777.1">
    <property type="nucleotide sequence ID" value="NZ_FOXV01000011.1"/>
</dbReference>
<evidence type="ECO:0008006" key="3">
    <source>
        <dbReference type="Google" id="ProtNLM"/>
    </source>
</evidence>
<protein>
    <recommendedName>
        <fullName evidence="3">DUF1513 domain-containing protein</fullName>
    </recommendedName>
</protein>
<evidence type="ECO:0000313" key="2">
    <source>
        <dbReference type="Proteomes" id="UP000243106"/>
    </source>
</evidence>
<dbReference type="InterPro" id="IPR011048">
    <property type="entry name" value="Haem_d1_sf"/>
</dbReference>
<dbReference type="InterPro" id="IPR008311">
    <property type="entry name" value="UCP028101"/>
</dbReference>
<proteinExistence type="predicted"/>
<sequence>MAIEPFSRRTLLRHAALGLGVVACGRALGQPADRAAYIGIETQAATELSKAAFYSETGRMLDRVPLDFRAHGMAAHGSRVVVFPRRPGTRFALIDEATLEIVGRVDAPEGRHFFGHGAFTTDGRHLIVTENDLETLQGALGVYRCEGTPRRIGQIDLPGPGPHEITRHPERDLFFIALGGLETHPAYGRTPLNLHDFRSQVLSFDFASGRVEPMDVWPGSEGVSLRHLAMDHAGRLYVGGQVADEARGDPASVLWLVEDGQEHRIAEGAALGGYVSSIAAHGSEARATSKESGAILHLDGRSAREAGRIEGAGGAALSSRAEAVSGYRILSLNGETIRPEDGAEFDNHGFAL</sequence>
<dbReference type="InterPro" id="IPR015943">
    <property type="entry name" value="WD40/YVTN_repeat-like_dom_sf"/>
</dbReference>
<dbReference type="Gene3D" id="2.130.10.10">
    <property type="entry name" value="YVTN repeat-like/Quinoprotein amine dehydrogenase"/>
    <property type="match status" value="1"/>
</dbReference>
<gene>
    <name evidence="1" type="ORF">SAMN05421853_11123</name>
</gene>
<dbReference type="STRING" id="93684.SAMN05421853_11123"/>
<dbReference type="AlphaFoldDB" id="A0A1I5ZN51"/>
<dbReference type="Proteomes" id="UP000243106">
    <property type="component" value="Unassembled WGS sequence"/>
</dbReference>
<keyword evidence="2" id="KW-1185">Reference proteome</keyword>
<dbReference type="InterPro" id="IPR006311">
    <property type="entry name" value="TAT_signal"/>
</dbReference>
<evidence type="ECO:0000313" key="1">
    <source>
        <dbReference type="EMBL" id="SFQ57899.1"/>
    </source>
</evidence>
<accession>A0A1I5ZN51</accession>
<dbReference type="EMBL" id="FOXV01000011">
    <property type="protein sequence ID" value="SFQ57899.1"/>
    <property type="molecule type" value="Genomic_DNA"/>
</dbReference>
<dbReference type="Pfam" id="PF07433">
    <property type="entry name" value="DUF1513"/>
    <property type="match status" value="1"/>
</dbReference>
<organism evidence="1 2">
    <name type="scientific">Roseivivax halotolerans</name>
    <dbReference type="NCBI Taxonomy" id="93684"/>
    <lineage>
        <taxon>Bacteria</taxon>
        <taxon>Pseudomonadati</taxon>
        <taxon>Pseudomonadota</taxon>
        <taxon>Alphaproteobacteria</taxon>
        <taxon>Rhodobacterales</taxon>
        <taxon>Roseobacteraceae</taxon>
        <taxon>Roseivivax</taxon>
    </lineage>
</organism>
<reference evidence="2" key="1">
    <citation type="submission" date="2016-10" db="EMBL/GenBank/DDBJ databases">
        <authorList>
            <person name="Varghese N."/>
            <person name="Submissions S."/>
        </authorList>
    </citation>
    <scope>NUCLEOTIDE SEQUENCE [LARGE SCALE GENOMIC DNA]</scope>
    <source>
        <strain evidence="2">JCM 10271</strain>
    </source>
</reference>
<dbReference type="PROSITE" id="PS51318">
    <property type="entry name" value="TAT"/>
    <property type="match status" value="1"/>
</dbReference>
<dbReference type="SUPFAM" id="SSF51004">
    <property type="entry name" value="C-terminal (heme d1) domain of cytochrome cd1-nitrite reductase"/>
    <property type="match status" value="1"/>
</dbReference>
<name>A0A1I5ZN51_9RHOB</name>